<protein>
    <submittedName>
        <fullName evidence="1">Uncharacterized protein</fullName>
    </submittedName>
</protein>
<organism evidence="1 2">
    <name type="scientific">Rhodopseudomonas palustris</name>
    <dbReference type="NCBI Taxonomy" id="1076"/>
    <lineage>
        <taxon>Bacteria</taxon>
        <taxon>Pseudomonadati</taxon>
        <taxon>Pseudomonadota</taxon>
        <taxon>Alphaproteobacteria</taxon>
        <taxon>Hyphomicrobiales</taxon>
        <taxon>Nitrobacteraceae</taxon>
        <taxon>Rhodopseudomonas</taxon>
    </lineage>
</organism>
<gene>
    <name evidence="1" type="ORF">HZA66_25820</name>
</gene>
<dbReference type="EMBL" id="JACRJB010000072">
    <property type="protein sequence ID" value="MBI5132871.1"/>
    <property type="molecule type" value="Genomic_DNA"/>
</dbReference>
<sequence length="51" mass="5670">MIKLAQRPASPWSSAILEAINRLQAMIQLDLDGKVLGANDNVLSVRRTKYC</sequence>
<accession>A0A933S2P6</accession>
<dbReference type="AlphaFoldDB" id="A0A933S2P6"/>
<comment type="caution">
    <text evidence="1">The sequence shown here is derived from an EMBL/GenBank/DDBJ whole genome shotgun (WGS) entry which is preliminary data.</text>
</comment>
<dbReference type="Proteomes" id="UP000782519">
    <property type="component" value="Unassembled WGS sequence"/>
</dbReference>
<name>A0A933S2P6_RHOPL</name>
<reference evidence="1" key="1">
    <citation type="submission" date="2020-07" db="EMBL/GenBank/DDBJ databases">
        <title>Huge and variable diversity of episymbiotic CPR bacteria and DPANN archaea in groundwater ecosystems.</title>
        <authorList>
            <person name="He C.Y."/>
            <person name="Keren R."/>
            <person name="Whittaker M."/>
            <person name="Farag I.F."/>
            <person name="Doudna J."/>
            <person name="Cate J.H.D."/>
            <person name="Banfield J.F."/>
        </authorList>
    </citation>
    <scope>NUCLEOTIDE SEQUENCE</scope>
    <source>
        <strain evidence="1">NC_groundwater_1818_Pr3_B-0.1um_66_35</strain>
    </source>
</reference>
<evidence type="ECO:0000313" key="1">
    <source>
        <dbReference type="EMBL" id="MBI5132871.1"/>
    </source>
</evidence>
<proteinExistence type="predicted"/>
<evidence type="ECO:0000313" key="2">
    <source>
        <dbReference type="Proteomes" id="UP000782519"/>
    </source>
</evidence>